<evidence type="ECO:0000313" key="1">
    <source>
        <dbReference type="EMBL" id="GFH12259.1"/>
    </source>
</evidence>
<evidence type="ECO:0000313" key="2">
    <source>
        <dbReference type="Proteomes" id="UP000485058"/>
    </source>
</evidence>
<dbReference type="Proteomes" id="UP000485058">
    <property type="component" value="Unassembled WGS sequence"/>
</dbReference>
<name>A0A699Z039_HAELA</name>
<proteinExistence type="predicted"/>
<reference evidence="1 2" key="1">
    <citation type="submission" date="2020-02" db="EMBL/GenBank/DDBJ databases">
        <title>Draft genome sequence of Haematococcus lacustris strain NIES-144.</title>
        <authorList>
            <person name="Morimoto D."/>
            <person name="Nakagawa S."/>
            <person name="Yoshida T."/>
            <person name="Sawayama S."/>
        </authorList>
    </citation>
    <scope>NUCLEOTIDE SEQUENCE [LARGE SCALE GENOMIC DNA]</scope>
    <source>
        <strain evidence="1 2">NIES-144</strain>
    </source>
</reference>
<organism evidence="1 2">
    <name type="scientific">Haematococcus lacustris</name>
    <name type="common">Green alga</name>
    <name type="synonym">Haematococcus pluvialis</name>
    <dbReference type="NCBI Taxonomy" id="44745"/>
    <lineage>
        <taxon>Eukaryota</taxon>
        <taxon>Viridiplantae</taxon>
        <taxon>Chlorophyta</taxon>
        <taxon>core chlorophytes</taxon>
        <taxon>Chlorophyceae</taxon>
        <taxon>CS clade</taxon>
        <taxon>Chlamydomonadales</taxon>
        <taxon>Haematococcaceae</taxon>
        <taxon>Haematococcus</taxon>
    </lineage>
</organism>
<keyword evidence="2" id="KW-1185">Reference proteome</keyword>
<accession>A0A699Z039</accession>
<comment type="caution">
    <text evidence="1">The sequence shown here is derived from an EMBL/GenBank/DDBJ whole genome shotgun (WGS) entry which is preliminary data.</text>
</comment>
<dbReference type="EMBL" id="BLLF01000482">
    <property type="protein sequence ID" value="GFH12259.1"/>
    <property type="molecule type" value="Genomic_DNA"/>
</dbReference>
<sequence length="369" mass="40246">MAGVTQCEPREAVGHCGPARRKQLGSKGSLAKYRALKADLLNSSEDGWLKTVVTVPGVPGYSGTVKVEFHHVNLATWLEEEFSNKAYTDNFVLLPREQWRDGSRVFNGPHTGDVWLDHQDSLPPDGRPLRDWSYCGKVMADPWGRSCLVFPRFFSFVHDSPEAMDMLCVRGGSKSTYEARTEEDQQAVFGRLADASLTANARSQLSQHESTQPVASGLWGWAGLPGSSIARKLSTSFDPISMTPSILLQSTGFDDPWKVSGGHPTYFDQLRPPSIAIDPISMTPSNLQKSTGFDDPGENVRRGVLTKCEPAVCEARLCDACRGACRCMVPNGENHATIMIMMRGRKADRGLPCQAGGIENRGVGLGCGL</sequence>
<gene>
    <name evidence="1" type="ORF">HaLaN_07907</name>
</gene>
<dbReference type="AlphaFoldDB" id="A0A699Z039"/>
<protein>
    <submittedName>
        <fullName evidence="1">Uncharacterized protein</fullName>
    </submittedName>
</protein>